<dbReference type="PANTHER" id="PTHR42756">
    <property type="entry name" value="TRANSCRIPTIONAL REGULATOR, MARR"/>
    <property type="match status" value="1"/>
</dbReference>
<evidence type="ECO:0000256" key="1">
    <source>
        <dbReference type="ARBA" id="ARBA00023015"/>
    </source>
</evidence>
<dbReference type="PROSITE" id="PS50995">
    <property type="entry name" value="HTH_MARR_2"/>
    <property type="match status" value="1"/>
</dbReference>
<dbReference type="GO" id="GO:0003700">
    <property type="term" value="F:DNA-binding transcription factor activity"/>
    <property type="evidence" value="ECO:0007669"/>
    <property type="project" value="InterPro"/>
</dbReference>
<organism evidence="6 7">
    <name type="scientific">Candidatus Mediterraneibacter gallistercoris</name>
    <dbReference type="NCBI Taxonomy" id="2838671"/>
    <lineage>
        <taxon>Bacteria</taxon>
        <taxon>Bacillati</taxon>
        <taxon>Bacillota</taxon>
        <taxon>Clostridia</taxon>
        <taxon>Lachnospirales</taxon>
        <taxon>Lachnospiraceae</taxon>
        <taxon>Mediterraneibacter</taxon>
    </lineage>
</organism>
<evidence type="ECO:0000259" key="5">
    <source>
        <dbReference type="PROSITE" id="PS50995"/>
    </source>
</evidence>
<dbReference type="SUPFAM" id="SSF46785">
    <property type="entry name" value="Winged helix' DNA-binding domain"/>
    <property type="match status" value="1"/>
</dbReference>
<dbReference type="Gene3D" id="1.10.10.10">
    <property type="entry name" value="Winged helix-like DNA-binding domain superfamily/Winged helix DNA-binding domain"/>
    <property type="match status" value="1"/>
</dbReference>
<dbReference type="InterPro" id="IPR000835">
    <property type="entry name" value="HTH_MarR-typ"/>
</dbReference>
<evidence type="ECO:0000256" key="2">
    <source>
        <dbReference type="ARBA" id="ARBA00023125"/>
    </source>
</evidence>
<dbReference type="Proteomes" id="UP000823895">
    <property type="component" value="Unassembled WGS sequence"/>
</dbReference>
<keyword evidence="1" id="KW-0805">Transcription regulation</keyword>
<dbReference type="InterPro" id="IPR036388">
    <property type="entry name" value="WH-like_DNA-bd_sf"/>
</dbReference>
<dbReference type="SMART" id="SM00347">
    <property type="entry name" value="HTH_MARR"/>
    <property type="match status" value="1"/>
</dbReference>
<protein>
    <submittedName>
        <fullName evidence="6">MarR family transcriptional regulator</fullName>
    </submittedName>
</protein>
<dbReference type="EMBL" id="DWWI01000229">
    <property type="protein sequence ID" value="HJC44194.1"/>
    <property type="molecule type" value="Genomic_DNA"/>
</dbReference>
<reference evidence="6" key="2">
    <citation type="submission" date="2021-04" db="EMBL/GenBank/DDBJ databases">
        <authorList>
            <person name="Gilroy R."/>
        </authorList>
    </citation>
    <scope>NUCLEOTIDE SEQUENCE</scope>
    <source>
        <strain evidence="6">CHK165-2605</strain>
    </source>
</reference>
<sequence length="143" mass="16673">MSRQAGFLISRIKHIGGRLFEHILSEKNIDAFNGAQGSLLYILWQEDGIPIRELSRRSGLAVTSLTGMLDRMEAAGLIYRDRGDKDRRKILIFLTDNARSLEKDYNEVTEEIENIYYKGFSEEEIDQCEKYLQRIFHNVEEQL</sequence>
<accession>A0A9D2P5Z2</accession>
<dbReference type="PANTHER" id="PTHR42756:SF1">
    <property type="entry name" value="TRANSCRIPTIONAL REPRESSOR OF EMRAB OPERON"/>
    <property type="match status" value="1"/>
</dbReference>
<dbReference type="AlphaFoldDB" id="A0A9D2P5Z2"/>
<reference evidence="6" key="1">
    <citation type="journal article" date="2021" name="PeerJ">
        <title>Extensive microbial diversity within the chicken gut microbiome revealed by metagenomics and culture.</title>
        <authorList>
            <person name="Gilroy R."/>
            <person name="Ravi A."/>
            <person name="Getino M."/>
            <person name="Pursley I."/>
            <person name="Horton D.L."/>
            <person name="Alikhan N.F."/>
            <person name="Baker D."/>
            <person name="Gharbi K."/>
            <person name="Hall N."/>
            <person name="Watson M."/>
            <person name="Adriaenssens E.M."/>
            <person name="Foster-Nyarko E."/>
            <person name="Jarju S."/>
            <person name="Secka A."/>
            <person name="Antonio M."/>
            <person name="Oren A."/>
            <person name="Chaudhuri R.R."/>
            <person name="La Ragione R."/>
            <person name="Hildebrand F."/>
            <person name="Pallen M.J."/>
        </authorList>
    </citation>
    <scope>NUCLEOTIDE SEQUENCE</scope>
    <source>
        <strain evidence="6">CHK165-2605</strain>
    </source>
</reference>
<name>A0A9D2P5Z2_9FIRM</name>
<proteinExistence type="predicted"/>
<evidence type="ECO:0000313" key="7">
    <source>
        <dbReference type="Proteomes" id="UP000823895"/>
    </source>
</evidence>
<evidence type="ECO:0000256" key="3">
    <source>
        <dbReference type="ARBA" id="ARBA00023163"/>
    </source>
</evidence>
<dbReference type="Pfam" id="PF01047">
    <property type="entry name" value="MarR"/>
    <property type="match status" value="1"/>
</dbReference>
<keyword evidence="3" id="KW-0804">Transcription</keyword>
<keyword evidence="2" id="KW-0238">DNA-binding</keyword>
<gene>
    <name evidence="6" type="ORF">H9756_11065</name>
</gene>
<feature type="domain" description="HTH marR-type" evidence="5">
    <location>
        <begin position="1"/>
        <end position="137"/>
    </location>
</feature>
<dbReference type="GO" id="GO:0003677">
    <property type="term" value="F:DNA binding"/>
    <property type="evidence" value="ECO:0007669"/>
    <property type="project" value="UniProtKB-KW"/>
</dbReference>
<evidence type="ECO:0000256" key="4">
    <source>
        <dbReference type="SAM" id="Coils"/>
    </source>
</evidence>
<dbReference type="InterPro" id="IPR036390">
    <property type="entry name" value="WH_DNA-bd_sf"/>
</dbReference>
<dbReference type="PRINTS" id="PR00598">
    <property type="entry name" value="HTHMARR"/>
</dbReference>
<feature type="coiled-coil region" evidence="4">
    <location>
        <begin position="91"/>
        <end position="118"/>
    </location>
</feature>
<keyword evidence="4" id="KW-0175">Coiled coil</keyword>
<comment type="caution">
    <text evidence="6">The sequence shown here is derived from an EMBL/GenBank/DDBJ whole genome shotgun (WGS) entry which is preliminary data.</text>
</comment>
<dbReference type="PROSITE" id="PS01117">
    <property type="entry name" value="HTH_MARR_1"/>
    <property type="match status" value="1"/>
</dbReference>
<evidence type="ECO:0000313" key="6">
    <source>
        <dbReference type="EMBL" id="HJC44194.1"/>
    </source>
</evidence>
<dbReference type="InterPro" id="IPR023187">
    <property type="entry name" value="Tscrpt_reg_MarR-type_CS"/>
</dbReference>